<comment type="caution">
    <text evidence="4">The sequence shown here is derived from an EMBL/GenBank/DDBJ whole genome shotgun (WGS) entry which is preliminary data.</text>
</comment>
<evidence type="ECO:0000313" key="5">
    <source>
        <dbReference type="Proteomes" id="UP000826234"/>
    </source>
</evidence>
<keyword evidence="2" id="KW-0067">ATP-binding</keyword>
<dbReference type="Proteomes" id="UP000826234">
    <property type="component" value="Unassembled WGS sequence"/>
</dbReference>
<accession>A0ABQ7SN87</accession>
<dbReference type="Gene3D" id="3.30.200.20">
    <property type="entry name" value="Phosphorylase Kinase, domain 1"/>
    <property type="match status" value="2"/>
</dbReference>
<proteinExistence type="predicted"/>
<dbReference type="SMART" id="SM00220">
    <property type="entry name" value="S_TKc"/>
    <property type="match status" value="1"/>
</dbReference>
<evidence type="ECO:0000259" key="3">
    <source>
        <dbReference type="PROSITE" id="PS50011"/>
    </source>
</evidence>
<dbReference type="InterPro" id="IPR011009">
    <property type="entry name" value="Kinase-like_dom_sf"/>
</dbReference>
<evidence type="ECO:0000256" key="1">
    <source>
        <dbReference type="ARBA" id="ARBA00022741"/>
    </source>
</evidence>
<evidence type="ECO:0000256" key="2">
    <source>
        <dbReference type="ARBA" id="ARBA00022840"/>
    </source>
</evidence>
<evidence type="ECO:0000313" key="4">
    <source>
        <dbReference type="EMBL" id="KAH0618771.1"/>
    </source>
</evidence>
<organism evidence="4 5">
    <name type="scientific">Phrynosoma platyrhinos</name>
    <name type="common">Desert horned lizard</name>
    <dbReference type="NCBI Taxonomy" id="52577"/>
    <lineage>
        <taxon>Eukaryota</taxon>
        <taxon>Metazoa</taxon>
        <taxon>Chordata</taxon>
        <taxon>Craniata</taxon>
        <taxon>Vertebrata</taxon>
        <taxon>Euteleostomi</taxon>
        <taxon>Lepidosauria</taxon>
        <taxon>Squamata</taxon>
        <taxon>Bifurcata</taxon>
        <taxon>Unidentata</taxon>
        <taxon>Episquamata</taxon>
        <taxon>Toxicofera</taxon>
        <taxon>Iguania</taxon>
        <taxon>Phrynosomatidae</taxon>
        <taxon>Phrynosomatinae</taxon>
        <taxon>Phrynosoma</taxon>
    </lineage>
</organism>
<sequence>MSFPSRKGFYRQEVNKTVWELPRQYTSIVSVGSGAYGSVCSAIDKKTGEKVIGLLDVFTSATSFDGFQDFYLVMPYMRTDLQKIMGHQFSEEKIQYLIYQVLKGLKYIHSAGIIHRDLKPGNLAVNEDCELKGELSSAALDLDQLTQILKVTGSPGEEFIQKLEDKAAKSYIQTLPKIPKMDLSRLFPKASPLGYSEILDSKLRNFIQIKKIGEEGKQIFRRSERHFQYEDRGVPEGFRSCIMLKISECSISVSFIETQMYSYLFILFQGHIYNEILSFSPIARKDSKRRSGMTL</sequence>
<protein>
    <recommendedName>
        <fullName evidence="3">Protein kinase domain-containing protein</fullName>
    </recommendedName>
</protein>
<dbReference type="PROSITE" id="PS50011">
    <property type="entry name" value="PROTEIN_KINASE_DOM"/>
    <property type="match status" value="1"/>
</dbReference>
<keyword evidence="5" id="KW-1185">Reference proteome</keyword>
<dbReference type="Gene3D" id="1.10.510.10">
    <property type="entry name" value="Transferase(Phosphotransferase) domain 1"/>
    <property type="match status" value="2"/>
</dbReference>
<gene>
    <name evidence="4" type="ORF">JD844_018234</name>
</gene>
<dbReference type="InterPro" id="IPR000719">
    <property type="entry name" value="Prot_kinase_dom"/>
</dbReference>
<keyword evidence="1" id="KW-0547">Nucleotide-binding</keyword>
<dbReference type="PANTHER" id="PTHR24055">
    <property type="entry name" value="MITOGEN-ACTIVATED PROTEIN KINASE"/>
    <property type="match status" value="1"/>
</dbReference>
<dbReference type="SUPFAM" id="SSF56112">
    <property type="entry name" value="Protein kinase-like (PK-like)"/>
    <property type="match status" value="1"/>
</dbReference>
<name>A0ABQ7SN87_PHRPL</name>
<dbReference type="InterPro" id="IPR050117">
    <property type="entry name" value="MAPK"/>
</dbReference>
<feature type="domain" description="Protein kinase" evidence="3">
    <location>
        <begin position="1"/>
        <end position="295"/>
    </location>
</feature>
<reference evidence="4 5" key="1">
    <citation type="journal article" date="2022" name="Gigascience">
        <title>A chromosome-level genome assembly and annotation of the desert horned lizard, Phrynosoma platyrhinos, provides insight into chromosomal rearrangements among reptiles.</title>
        <authorList>
            <person name="Koochekian N."/>
            <person name="Ascanio A."/>
            <person name="Farleigh K."/>
            <person name="Card D.C."/>
            <person name="Schield D.R."/>
            <person name="Castoe T.A."/>
            <person name="Jezkova T."/>
        </authorList>
    </citation>
    <scope>NUCLEOTIDE SEQUENCE [LARGE SCALE GENOMIC DNA]</scope>
    <source>
        <strain evidence="4">NK-2021</strain>
    </source>
</reference>
<dbReference type="Pfam" id="PF00069">
    <property type="entry name" value="Pkinase"/>
    <property type="match status" value="1"/>
</dbReference>
<dbReference type="EMBL" id="JAIPUX010005289">
    <property type="protein sequence ID" value="KAH0618771.1"/>
    <property type="molecule type" value="Genomic_DNA"/>
</dbReference>